<sequence>MPLIAMVSAKGSPGVSTAALACTLTWPAPTLLAECDPAGGDLLSGYLSKYELPSDRGILPLAGSAVRGTADMDLAGQLIDLDSPRQQRMVLPGISDPAQAASLNPGWARLGEFFSTLPPTVIVDGGRLAAPFPPIPLLASADLVLLVLRPKSIRTISPAIPAINRLRRELPDEDRLGLVLVGDGITTREVVHNLQVPVLMRLAWDTSTAAALCGEGKGRMRGPLMRSAIAGYRSVHTALASRRGAMNSLARRDTDSIPVIR</sequence>
<accession>A0A8J3QAM2</accession>
<reference evidence="1" key="1">
    <citation type="submission" date="2021-01" db="EMBL/GenBank/DDBJ databases">
        <title>Whole genome shotgun sequence of Rhizocola hellebori NBRC 109834.</title>
        <authorList>
            <person name="Komaki H."/>
            <person name="Tamura T."/>
        </authorList>
    </citation>
    <scope>NUCLEOTIDE SEQUENCE</scope>
    <source>
        <strain evidence="1">NBRC 109834</strain>
    </source>
</reference>
<proteinExistence type="predicted"/>
<protein>
    <submittedName>
        <fullName evidence="1">Uncharacterized protein</fullName>
    </submittedName>
</protein>
<dbReference type="AlphaFoldDB" id="A0A8J3QAM2"/>
<comment type="caution">
    <text evidence="1">The sequence shown here is derived from an EMBL/GenBank/DDBJ whole genome shotgun (WGS) entry which is preliminary data.</text>
</comment>
<evidence type="ECO:0000313" key="2">
    <source>
        <dbReference type="Proteomes" id="UP000612899"/>
    </source>
</evidence>
<name>A0A8J3QAM2_9ACTN</name>
<dbReference type="Gene3D" id="3.40.50.300">
    <property type="entry name" value="P-loop containing nucleotide triphosphate hydrolases"/>
    <property type="match status" value="1"/>
</dbReference>
<dbReference type="RefSeq" id="WP_203910820.1">
    <property type="nucleotide sequence ID" value="NZ_BONY01000032.1"/>
</dbReference>
<keyword evidence="2" id="KW-1185">Reference proteome</keyword>
<dbReference type="Proteomes" id="UP000612899">
    <property type="component" value="Unassembled WGS sequence"/>
</dbReference>
<dbReference type="EMBL" id="BONY01000032">
    <property type="protein sequence ID" value="GIH07021.1"/>
    <property type="molecule type" value="Genomic_DNA"/>
</dbReference>
<organism evidence="1 2">
    <name type="scientific">Rhizocola hellebori</name>
    <dbReference type="NCBI Taxonomy" id="1392758"/>
    <lineage>
        <taxon>Bacteria</taxon>
        <taxon>Bacillati</taxon>
        <taxon>Actinomycetota</taxon>
        <taxon>Actinomycetes</taxon>
        <taxon>Micromonosporales</taxon>
        <taxon>Micromonosporaceae</taxon>
        <taxon>Rhizocola</taxon>
    </lineage>
</organism>
<gene>
    <name evidence="1" type="ORF">Rhe02_50880</name>
</gene>
<dbReference type="InterPro" id="IPR027417">
    <property type="entry name" value="P-loop_NTPase"/>
</dbReference>
<evidence type="ECO:0000313" key="1">
    <source>
        <dbReference type="EMBL" id="GIH07021.1"/>
    </source>
</evidence>